<comment type="caution">
    <text evidence="1">The sequence shown here is derived from an EMBL/GenBank/DDBJ whole genome shotgun (WGS) entry which is preliminary data.</text>
</comment>
<dbReference type="AlphaFoldDB" id="A0AAW2W3U3"/>
<gene>
    <name evidence="1" type="ORF">Sradi_0254500</name>
</gene>
<evidence type="ECO:0000313" key="1">
    <source>
        <dbReference type="EMBL" id="KAL0435466.1"/>
    </source>
</evidence>
<proteinExistence type="predicted"/>
<reference evidence="1" key="2">
    <citation type="journal article" date="2024" name="Plant">
        <title>Genomic evolution and insights into agronomic trait innovations of Sesamum species.</title>
        <authorList>
            <person name="Miao H."/>
            <person name="Wang L."/>
            <person name="Qu L."/>
            <person name="Liu H."/>
            <person name="Sun Y."/>
            <person name="Le M."/>
            <person name="Wang Q."/>
            <person name="Wei S."/>
            <person name="Zheng Y."/>
            <person name="Lin W."/>
            <person name="Duan Y."/>
            <person name="Cao H."/>
            <person name="Xiong S."/>
            <person name="Wang X."/>
            <person name="Wei L."/>
            <person name="Li C."/>
            <person name="Ma Q."/>
            <person name="Ju M."/>
            <person name="Zhao R."/>
            <person name="Li G."/>
            <person name="Mu C."/>
            <person name="Tian Q."/>
            <person name="Mei H."/>
            <person name="Zhang T."/>
            <person name="Gao T."/>
            <person name="Zhang H."/>
        </authorList>
    </citation>
    <scope>NUCLEOTIDE SEQUENCE</scope>
    <source>
        <strain evidence="1">G02</strain>
    </source>
</reference>
<dbReference type="InterPro" id="IPR036392">
    <property type="entry name" value="PLAT/LH2_dom_sf"/>
</dbReference>
<dbReference type="SUPFAM" id="SSF49723">
    <property type="entry name" value="Lipase/lipooxygenase domain (PLAT/LH2 domain)"/>
    <property type="match status" value="1"/>
</dbReference>
<name>A0AAW2W3U3_SESRA</name>
<sequence>MLKHSFHNSHSTPQTLVPTHKPFLCGGGNAAAPFAVAQKCSVSTKKQKKIRLRRIAASNGVKAALTTAEKSTAVKAVVTVLRTVGGVLTHLGLDRGLDDITDLLGKTLLIELVAAELDPSK</sequence>
<accession>A0AAW2W3U3</accession>
<organism evidence="1">
    <name type="scientific">Sesamum radiatum</name>
    <name type="common">Black benniseed</name>
    <dbReference type="NCBI Taxonomy" id="300843"/>
    <lineage>
        <taxon>Eukaryota</taxon>
        <taxon>Viridiplantae</taxon>
        <taxon>Streptophyta</taxon>
        <taxon>Embryophyta</taxon>
        <taxon>Tracheophyta</taxon>
        <taxon>Spermatophyta</taxon>
        <taxon>Magnoliopsida</taxon>
        <taxon>eudicotyledons</taxon>
        <taxon>Gunneridae</taxon>
        <taxon>Pentapetalae</taxon>
        <taxon>asterids</taxon>
        <taxon>lamiids</taxon>
        <taxon>Lamiales</taxon>
        <taxon>Pedaliaceae</taxon>
        <taxon>Sesamum</taxon>
    </lineage>
</organism>
<dbReference type="EMBL" id="JACGWJ010000002">
    <property type="protein sequence ID" value="KAL0435466.1"/>
    <property type="molecule type" value="Genomic_DNA"/>
</dbReference>
<protein>
    <submittedName>
        <fullName evidence="1">Linoleate 13S-lipoxygenase 2-1, chloroplastic</fullName>
    </submittedName>
</protein>
<reference evidence="1" key="1">
    <citation type="submission" date="2020-06" db="EMBL/GenBank/DDBJ databases">
        <authorList>
            <person name="Li T."/>
            <person name="Hu X."/>
            <person name="Zhang T."/>
            <person name="Song X."/>
            <person name="Zhang H."/>
            <person name="Dai N."/>
            <person name="Sheng W."/>
            <person name="Hou X."/>
            <person name="Wei L."/>
        </authorList>
    </citation>
    <scope>NUCLEOTIDE SEQUENCE</scope>
    <source>
        <strain evidence="1">G02</strain>
        <tissue evidence="1">Leaf</tissue>
    </source>
</reference>